<reference evidence="3" key="1">
    <citation type="submission" date="2024-02" db="EMBL/GenBank/DDBJ databases">
        <title>Bacterial skin colonization with Propionibacterium avidum as a risk factor for Periprosthetic Joint Infections - a single-center prospective study.</title>
        <authorList>
            <person name="Achermann Y."/>
        </authorList>
    </citation>
    <scope>NUCLEOTIDE SEQUENCE</scope>
    <source>
        <strain evidence="3">PAVI-2017310195</strain>
    </source>
</reference>
<dbReference type="GO" id="GO:0000150">
    <property type="term" value="F:DNA strand exchange activity"/>
    <property type="evidence" value="ECO:0007669"/>
    <property type="project" value="InterPro"/>
</dbReference>
<dbReference type="SUPFAM" id="SSF53041">
    <property type="entry name" value="Resolvase-like"/>
    <property type="match status" value="1"/>
</dbReference>
<feature type="domain" description="Resolvase/invertase-type recombinase catalytic" evidence="1">
    <location>
        <begin position="3"/>
        <end position="149"/>
    </location>
</feature>
<dbReference type="InterPro" id="IPR036162">
    <property type="entry name" value="Resolvase-like_N_sf"/>
</dbReference>
<dbReference type="PROSITE" id="PS51736">
    <property type="entry name" value="RECOMBINASES_3"/>
    <property type="match status" value="1"/>
</dbReference>
<dbReference type="Gene3D" id="3.40.50.1390">
    <property type="entry name" value="Resolvase, N-terminal catalytic domain"/>
    <property type="match status" value="1"/>
</dbReference>
<name>A0AB35XMM2_9ACTN</name>
<dbReference type="InterPro" id="IPR006119">
    <property type="entry name" value="Resolv_N"/>
</dbReference>
<protein>
    <submittedName>
        <fullName evidence="3">Recombinase family protein</fullName>
    </submittedName>
</protein>
<dbReference type="Gene3D" id="3.90.1750.20">
    <property type="entry name" value="Putative Large Serine Recombinase, Chain B, Domain 2"/>
    <property type="match status" value="1"/>
</dbReference>
<dbReference type="Proteomes" id="UP001309299">
    <property type="component" value="Unassembled WGS sequence"/>
</dbReference>
<sequence>MTVAAAYLRVSKSDDTDDESLTLETQRRRIKALCEARGWMYGPEYIDEGVSATKGRGGNTDWARLLGDVGKGKFDVIVARDLDRLLRTLQDLVKLIDLGAKVATVDGEIDLTTADGEFRATMLAAVARFEIRRKSERAIGANETRRRKGLPVTRVKILGYDEDGVTQIDDEAEAVKKAFVDYLAGVTLAQVCRDLNAKGFTSSRGVPWGNANIRSLLTNARYKGVITKWEPDPDRRKISGPLTEETYRGTWEPIVSADVFDAVQAKLRDPSRRRNWGTEPRHLMSGLLLCGACGDGTHMYHSTFYPKARMKKSGEVTKADPVRIYKCLKGNHLSRKAQPIDDLVERIVLRRLQEPDAANMFTLGDDGLAREELRVERVALQTRYEALAGLVADGVLPADQVRQEAPRLIGRINEIDALLSPGPQSVGQVLVEADDIHATWASLDMQHKRVVIRKILTLTVLPGRRSKKVEHLPRQVDDPDIKIEMLM</sequence>
<evidence type="ECO:0000259" key="2">
    <source>
        <dbReference type="PROSITE" id="PS51737"/>
    </source>
</evidence>
<dbReference type="InterPro" id="IPR011109">
    <property type="entry name" value="DNA_bind_recombinase_dom"/>
</dbReference>
<accession>A0AB35XMM2</accession>
<dbReference type="PROSITE" id="PS51737">
    <property type="entry name" value="RECOMBINASE_DNA_BIND"/>
    <property type="match status" value="1"/>
</dbReference>
<feature type="domain" description="Recombinase" evidence="2">
    <location>
        <begin position="157"/>
        <end position="273"/>
    </location>
</feature>
<dbReference type="InterPro" id="IPR050639">
    <property type="entry name" value="SSR_resolvase"/>
</dbReference>
<dbReference type="RefSeq" id="WP_016665676.1">
    <property type="nucleotide sequence ID" value="NZ_CABKSM010000001.1"/>
</dbReference>
<dbReference type="AlphaFoldDB" id="A0AB35XMM2"/>
<dbReference type="PANTHER" id="PTHR30461">
    <property type="entry name" value="DNA-INVERTASE FROM LAMBDOID PROPHAGE"/>
    <property type="match status" value="1"/>
</dbReference>
<evidence type="ECO:0000313" key="3">
    <source>
        <dbReference type="EMBL" id="MEH1547682.1"/>
    </source>
</evidence>
<dbReference type="SMART" id="SM00857">
    <property type="entry name" value="Resolvase"/>
    <property type="match status" value="1"/>
</dbReference>
<dbReference type="CDD" id="cd00338">
    <property type="entry name" value="Ser_Recombinase"/>
    <property type="match status" value="1"/>
</dbReference>
<evidence type="ECO:0000259" key="1">
    <source>
        <dbReference type="PROSITE" id="PS51736"/>
    </source>
</evidence>
<dbReference type="Pfam" id="PF00239">
    <property type="entry name" value="Resolvase"/>
    <property type="match status" value="1"/>
</dbReference>
<evidence type="ECO:0000313" key="4">
    <source>
        <dbReference type="Proteomes" id="UP001309299"/>
    </source>
</evidence>
<gene>
    <name evidence="3" type="ORF">V7F78_11905</name>
</gene>
<dbReference type="GO" id="GO:0003677">
    <property type="term" value="F:DNA binding"/>
    <property type="evidence" value="ECO:0007669"/>
    <property type="project" value="InterPro"/>
</dbReference>
<comment type="caution">
    <text evidence="3">The sequence shown here is derived from an EMBL/GenBank/DDBJ whole genome shotgun (WGS) entry which is preliminary data.</text>
</comment>
<dbReference type="InterPro" id="IPR038109">
    <property type="entry name" value="DNA_bind_recomb_sf"/>
</dbReference>
<proteinExistence type="predicted"/>
<organism evidence="3 4">
    <name type="scientific">Cutibacterium avidum</name>
    <dbReference type="NCBI Taxonomy" id="33010"/>
    <lineage>
        <taxon>Bacteria</taxon>
        <taxon>Bacillati</taxon>
        <taxon>Actinomycetota</taxon>
        <taxon>Actinomycetes</taxon>
        <taxon>Propionibacteriales</taxon>
        <taxon>Propionibacteriaceae</taxon>
        <taxon>Cutibacterium</taxon>
    </lineage>
</organism>
<dbReference type="Pfam" id="PF07508">
    <property type="entry name" value="Recombinase"/>
    <property type="match status" value="1"/>
</dbReference>
<dbReference type="PANTHER" id="PTHR30461:SF23">
    <property type="entry name" value="DNA RECOMBINASE-RELATED"/>
    <property type="match status" value="1"/>
</dbReference>
<dbReference type="EMBL" id="JBAKUA010000026">
    <property type="protein sequence ID" value="MEH1547682.1"/>
    <property type="molecule type" value="Genomic_DNA"/>
</dbReference>